<dbReference type="NCBIfam" id="TIGR00671">
    <property type="entry name" value="baf"/>
    <property type="match status" value="1"/>
</dbReference>
<dbReference type="InterPro" id="IPR043129">
    <property type="entry name" value="ATPase_NBD"/>
</dbReference>
<evidence type="ECO:0000256" key="10">
    <source>
        <dbReference type="ARBA" id="ARBA00022777"/>
    </source>
</evidence>
<dbReference type="GO" id="GO:0005524">
    <property type="term" value="F:ATP binding"/>
    <property type="evidence" value="ECO:0007669"/>
    <property type="project" value="UniProtKB-UniRule"/>
</dbReference>
<dbReference type="HAMAP" id="MF_01274">
    <property type="entry name" value="Pantothen_kinase_3"/>
    <property type="match status" value="1"/>
</dbReference>
<comment type="cofactor">
    <cofactor evidence="16">
        <name>NH4(+)</name>
        <dbReference type="ChEBI" id="CHEBI:28938"/>
    </cofactor>
    <cofactor evidence="16">
        <name>K(+)</name>
        <dbReference type="ChEBI" id="CHEBI:29103"/>
    </cofactor>
    <text evidence="16">A monovalent cation. Ammonium or potassium.</text>
</comment>
<evidence type="ECO:0000256" key="11">
    <source>
        <dbReference type="ARBA" id="ARBA00022840"/>
    </source>
</evidence>
<dbReference type="PANTHER" id="PTHR34265">
    <property type="entry name" value="TYPE III PANTOTHENATE KINASE"/>
    <property type="match status" value="1"/>
</dbReference>
<dbReference type="EC" id="2.7.1.33" evidence="6 16"/>
<comment type="similarity">
    <text evidence="14 16">Belongs to the type III pantothenate kinase family.</text>
</comment>
<proteinExistence type="inferred from homology"/>
<comment type="caution">
    <text evidence="17">The sequence shown here is derived from an EMBL/GenBank/DDBJ whole genome shotgun (WGS) entry which is preliminary data.</text>
</comment>
<dbReference type="OrthoDB" id="9804707at2"/>
<dbReference type="Gene3D" id="3.30.420.40">
    <property type="match status" value="2"/>
</dbReference>
<accession>A0A4R6IC72</accession>
<evidence type="ECO:0000313" key="17">
    <source>
        <dbReference type="EMBL" id="TDO19843.1"/>
    </source>
</evidence>
<keyword evidence="9 16" id="KW-0547">Nucleotide-binding</keyword>
<evidence type="ECO:0000256" key="1">
    <source>
        <dbReference type="ARBA" id="ARBA00001206"/>
    </source>
</evidence>
<comment type="pathway">
    <text evidence="4 16">Cofactor biosynthesis; coenzyme A biosynthesis; CoA from (R)-pantothenate: step 1/5.</text>
</comment>
<evidence type="ECO:0000256" key="16">
    <source>
        <dbReference type="HAMAP-Rule" id="MF_01274"/>
    </source>
</evidence>
<evidence type="ECO:0000256" key="3">
    <source>
        <dbReference type="ARBA" id="ARBA00004496"/>
    </source>
</evidence>
<dbReference type="GO" id="GO:0015937">
    <property type="term" value="P:coenzyme A biosynthetic process"/>
    <property type="evidence" value="ECO:0007669"/>
    <property type="project" value="UniProtKB-UniRule"/>
</dbReference>
<reference evidence="17 18" key="1">
    <citation type="submission" date="2019-03" db="EMBL/GenBank/DDBJ databases">
        <title>Genomic Encyclopedia of Archaeal and Bacterial Type Strains, Phase II (KMG-II): from individual species to whole genera.</title>
        <authorList>
            <person name="Goeker M."/>
        </authorList>
    </citation>
    <scope>NUCLEOTIDE SEQUENCE [LARGE SCALE GENOMIC DNA]</scope>
    <source>
        <strain evidence="17 18">ATCC 700618</strain>
    </source>
</reference>
<sequence>MNLNLYIDVGNTNVKFAIFKDDKIKVAKLKTNLLDSHTTIFNFIKTYFGLSNFEYLIISSVVPSYDILLKELNQEHFNSKMIFLNSSSKMNLEISPKAKDTIGADILANAIYAARNFEKAIVVSLGTATVISYINNSKLIGTSISPGFYTSFKNLTKNAAKLSQVSLSDKDIIYGQNTQEALSIGFIKGFSYLIKGIANEMDKSAPILLTGGDSMFFKNNFPSAIFVDNMVLEGLKIYYEK</sequence>
<dbReference type="SUPFAM" id="SSF53067">
    <property type="entry name" value="Actin-like ATPase domain"/>
    <property type="match status" value="2"/>
</dbReference>
<keyword evidence="12 16" id="KW-0630">Potassium</keyword>
<dbReference type="Proteomes" id="UP000295518">
    <property type="component" value="Unassembled WGS sequence"/>
</dbReference>
<keyword evidence="7 16" id="KW-0963">Cytoplasm</keyword>
<evidence type="ECO:0000256" key="5">
    <source>
        <dbReference type="ARBA" id="ARBA00011738"/>
    </source>
</evidence>
<dbReference type="Pfam" id="PF03309">
    <property type="entry name" value="Pan_kinase"/>
    <property type="match status" value="1"/>
</dbReference>
<evidence type="ECO:0000256" key="14">
    <source>
        <dbReference type="ARBA" id="ARBA00038036"/>
    </source>
</evidence>
<feature type="binding site" evidence="16">
    <location>
        <position position="127"/>
    </location>
    <ligand>
        <name>ATP</name>
        <dbReference type="ChEBI" id="CHEBI:30616"/>
    </ligand>
</feature>
<keyword evidence="8 16" id="KW-0808">Transferase</keyword>
<organism evidence="17 18">
    <name type="scientific">Mycoplasma testudineum</name>
    <dbReference type="NCBI Taxonomy" id="244584"/>
    <lineage>
        <taxon>Bacteria</taxon>
        <taxon>Bacillati</taxon>
        <taxon>Mycoplasmatota</taxon>
        <taxon>Mollicutes</taxon>
        <taxon>Mycoplasmataceae</taxon>
        <taxon>Mycoplasma</taxon>
    </lineage>
</organism>
<feature type="binding site" evidence="16">
    <location>
        <position position="178"/>
    </location>
    <ligand>
        <name>substrate</name>
    </ligand>
</feature>
<dbReference type="GO" id="GO:0005737">
    <property type="term" value="C:cytoplasm"/>
    <property type="evidence" value="ECO:0007669"/>
    <property type="project" value="UniProtKB-SubCell"/>
</dbReference>
<evidence type="ECO:0000256" key="15">
    <source>
        <dbReference type="ARBA" id="ARBA00040883"/>
    </source>
</evidence>
<keyword evidence="18" id="KW-1185">Reference proteome</keyword>
<feature type="binding site" evidence="16">
    <location>
        <begin position="8"/>
        <end position="15"/>
    </location>
    <ligand>
        <name>ATP</name>
        <dbReference type="ChEBI" id="CHEBI:30616"/>
    </ligand>
</feature>
<comment type="catalytic activity">
    <reaction evidence="1 16">
        <text>(R)-pantothenate + ATP = (R)-4'-phosphopantothenate + ADP + H(+)</text>
        <dbReference type="Rhea" id="RHEA:16373"/>
        <dbReference type="ChEBI" id="CHEBI:10986"/>
        <dbReference type="ChEBI" id="CHEBI:15378"/>
        <dbReference type="ChEBI" id="CHEBI:29032"/>
        <dbReference type="ChEBI" id="CHEBI:30616"/>
        <dbReference type="ChEBI" id="CHEBI:456216"/>
        <dbReference type="EC" id="2.7.1.33"/>
    </reaction>
</comment>
<dbReference type="UniPathway" id="UPA00241">
    <property type="reaction ID" value="UER00352"/>
</dbReference>
<evidence type="ECO:0000256" key="12">
    <source>
        <dbReference type="ARBA" id="ARBA00022958"/>
    </source>
</evidence>
<evidence type="ECO:0000256" key="9">
    <source>
        <dbReference type="ARBA" id="ARBA00022741"/>
    </source>
</evidence>
<evidence type="ECO:0000256" key="6">
    <source>
        <dbReference type="ARBA" id="ARBA00012102"/>
    </source>
</evidence>
<dbReference type="GO" id="GO:0004594">
    <property type="term" value="F:pantothenate kinase activity"/>
    <property type="evidence" value="ECO:0007669"/>
    <property type="project" value="UniProtKB-UniRule"/>
</dbReference>
<keyword evidence="11 16" id="KW-0067">ATP-binding</keyword>
<dbReference type="RefSeq" id="WP_094254803.1">
    <property type="nucleotide sequence ID" value="NZ_NNCE01000005.1"/>
</dbReference>
<evidence type="ECO:0000313" key="18">
    <source>
        <dbReference type="Proteomes" id="UP000295518"/>
    </source>
</evidence>
<dbReference type="PANTHER" id="PTHR34265:SF1">
    <property type="entry name" value="TYPE III PANTOTHENATE KINASE"/>
    <property type="match status" value="1"/>
</dbReference>
<comment type="cofactor">
    <cofactor evidence="2">
        <name>K(+)</name>
        <dbReference type="ChEBI" id="CHEBI:29103"/>
    </cofactor>
</comment>
<evidence type="ECO:0000256" key="7">
    <source>
        <dbReference type="ARBA" id="ARBA00022490"/>
    </source>
</evidence>
<keyword evidence="13 16" id="KW-0173">Coenzyme A biosynthesis</keyword>
<feature type="binding site" evidence="16">
    <location>
        <begin position="103"/>
        <end position="106"/>
    </location>
    <ligand>
        <name>substrate</name>
    </ligand>
</feature>
<comment type="caution">
    <text evidence="16">Lacks conserved residue(s) required for the propagation of feature annotation.</text>
</comment>
<evidence type="ECO:0000256" key="4">
    <source>
        <dbReference type="ARBA" id="ARBA00005225"/>
    </source>
</evidence>
<comment type="subunit">
    <text evidence="5 16">Homodimer.</text>
</comment>
<gene>
    <name evidence="16" type="primary">coaX</name>
    <name evidence="17" type="ORF">EI74_0648</name>
</gene>
<protein>
    <recommendedName>
        <fullName evidence="15 16">Type III pantothenate kinase</fullName>
        <ecNumber evidence="6 16">2.7.1.33</ecNumber>
    </recommendedName>
    <alternativeName>
        <fullName evidence="16">PanK-III</fullName>
    </alternativeName>
    <alternativeName>
        <fullName evidence="16">Pantothenic acid kinase</fullName>
    </alternativeName>
</protein>
<feature type="active site" description="Proton acceptor" evidence="16">
    <location>
        <position position="105"/>
    </location>
</feature>
<evidence type="ECO:0000256" key="8">
    <source>
        <dbReference type="ARBA" id="ARBA00022679"/>
    </source>
</evidence>
<keyword evidence="10 16" id="KW-0418">Kinase</keyword>
<name>A0A4R6IC72_9MOLU</name>
<evidence type="ECO:0000256" key="2">
    <source>
        <dbReference type="ARBA" id="ARBA00001958"/>
    </source>
</evidence>
<evidence type="ECO:0000256" key="13">
    <source>
        <dbReference type="ARBA" id="ARBA00022993"/>
    </source>
</evidence>
<dbReference type="InterPro" id="IPR004619">
    <property type="entry name" value="Type_III_PanK"/>
</dbReference>
<dbReference type="CDD" id="cd24015">
    <property type="entry name" value="ASKHA_NBD_PanK-III"/>
    <property type="match status" value="1"/>
</dbReference>
<dbReference type="EMBL" id="SNWN01000013">
    <property type="protein sequence ID" value="TDO19843.1"/>
    <property type="molecule type" value="Genomic_DNA"/>
</dbReference>
<dbReference type="AlphaFoldDB" id="A0A4R6IC72"/>
<comment type="subcellular location">
    <subcellularLocation>
        <location evidence="3 16">Cytoplasm</location>
    </subcellularLocation>
</comment>
<comment type="function">
    <text evidence="16">Catalyzes the phosphorylation of pantothenate (Pan), the first step in CoA biosynthesis.</text>
</comment>